<evidence type="ECO:0000256" key="1">
    <source>
        <dbReference type="ARBA" id="ARBA00002170"/>
    </source>
</evidence>
<comment type="similarity">
    <text evidence="2">Belongs to the iron/manganese superoxide dismutase family.</text>
</comment>
<dbReference type="OrthoDB" id="239262at2759"/>
<evidence type="ECO:0000256" key="5">
    <source>
        <dbReference type="ARBA" id="ARBA00023002"/>
    </source>
</evidence>
<evidence type="ECO:0000256" key="7">
    <source>
        <dbReference type="ARBA" id="ARBA00049204"/>
    </source>
</evidence>
<dbReference type="Proteomes" id="UP000749559">
    <property type="component" value="Unassembled WGS sequence"/>
</dbReference>
<evidence type="ECO:0000256" key="4">
    <source>
        <dbReference type="ARBA" id="ARBA00022723"/>
    </source>
</evidence>
<dbReference type="EC" id="1.15.1.1" evidence="3"/>
<organism evidence="8 9">
    <name type="scientific">Owenia fusiformis</name>
    <name type="common">Polychaete worm</name>
    <dbReference type="NCBI Taxonomy" id="6347"/>
    <lineage>
        <taxon>Eukaryota</taxon>
        <taxon>Metazoa</taxon>
        <taxon>Spiralia</taxon>
        <taxon>Lophotrochozoa</taxon>
        <taxon>Annelida</taxon>
        <taxon>Polychaeta</taxon>
        <taxon>Sedentaria</taxon>
        <taxon>Canalipalpata</taxon>
        <taxon>Sabellida</taxon>
        <taxon>Oweniida</taxon>
        <taxon>Oweniidae</taxon>
        <taxon>Owenia</taxon>
    </lineage>
</organism>
<dbReference type="InterPro" id="IPR036324">
    <property type="entry name" value="Mn/Fe_SOD_N_sf"/>
</dbReference>
<sequence>MVDELKMHVFFKFLSIFLFLSHCSTTIEGTYTAPYVGINKVSIEYTLPALPYPYDGLEPYLDAATLKVHHNGHHAAYTNKMNAALKKWRSDDADNDLAKASIYTILGNLGDVPLEHRMAIQNNGGGYVNHAIYWAVMGPVNNDTKLTNEAVALVREIAEVYGGFESFKDVFSNAAKTLFGSGYVWLSRLPSETNPRGELMISSSPNQDSPIAQGLKPILVIDVWEHAYYLKHQNLRPNYITDWWTVIDWNRVAELDDWWRNEADLIESHDEL</sequence>
<dbReference type="GO" id="GO:0005737">
    <property type="term" value="C:cytoplasm"/>
    <property type="evidence" value="ECO:0007669"/>
    <property type="project" value="TreeGrafter"/>
</dbReference>
<evidence type="ECO:0000256" key="3">
    <source>
        <dbReference type="ARBA" id="ARBA00012682"/>
    </source>
</evidence>
<dbReference type="PRINTS" id="PR01703">
    <property type="entry name" value="MNSODISMTASE"/>
</dbReference>
<dbReference type="Gene3D" id="3.55.40.20">
    <property type="entry name" value="Iron/manganese superoxide dismutase, C-terminal domain"/>
    <property type="match status" value="1"/>
</dbReference>
<comment type="catalytic activity">
    <reaction evidence="7">
        <text>2 superoxide + 2 H(+) = H2O2 + O2</text>
        <dbReference type="Rhea" id="RHEA:20696"/>
        <dbReference type="ChEBI" id="CHEBI:15378"/>
        <dbReference type="ChEBI" id="CHEBI:15379"/>
        <dbReference type="ChEBI" id="CHEBI:16240"/>
        <dbReference type="ChEBI" id="CHEBI:18421"/>
        <dbReference type="EC" id="1.15.1.1"/>
    </reaction>
</comment>
<comment type="caution">
    <text evidence="8">The sequence shown here is derived from an EMBL/GenBank/DDBJ whole genome shotgun (WGS) entry which is preliminary data.</text>
</comment>
<dbReference type="InterPro" id="IPR019831">
    <property type="entry name" value="Mn/Fe_SOD_N"/>
</dbReference>
<evidence type="ECO:0000313" key="9">
    <source>
        <dbReference type="Proteomes" id="UP000749559"/>
    </source>
</evidence>
<dbReference type="AlphaFoldDB" id="A0A8J1XRU9"/>
<dbReference type="InterPro" id="IPR001189">
    <property type="entry name" value="Mn/Fe_SOD"/>
</dbReference>
<proteinExistence type="inferred from homology"/>
<keyword evidence="5" id="KW-0560">Oxidoreductase</keyword>
<dbReference type="SUPFAM" id="SSF46609">
    <property type="entry name" value="Fe,Mn superoxide dismutase (SOD), N-terminal domain"/>
    <property type="match status" value="1"/>
</dbReference>
<dbReference type="SUPFAM" id="SSF54719">
    <property type="entry name" value="Fe,Mn superoxide dismutase (SOD), C-terminal domain"/>
    <property type="match status" value="1"/>
</dbReference>
<dbReference type="PROSITE" id="PS00088">
    <property type="entry name" value="SOD_MN"/>
    <property type="match status" value="1"/>
</dbReference>
<dbReference type="GO" id="GO:0046872">
    <property type="term" value="F:metal ion binding"/>
    <property type="evidence" value="ECO:0007669"/>
    <property type="project" value="UniProtKB-KW"/>
</dbReference>
<dbReference type="InterPro" id="IPR036314">
    <property type="entry name" value="SOD_C_sf"/>
</dbReference>
<dbReference type="InterPro" id="IPR019833">
    <property type="entry name" value="Mn/Fe_SOD_BS"/>
</dbReference>
<dbReference type="InterPro" id="IPR019832">
    <property type="entry name" value="Mn/Fe_SOD_C"/>
</dbReference>
<dbReference type="Gene3D" id="1.10.287.990">
    <property type="entry name" value="Fe,Mn superoxide dismutase (SOD) domain"/>
    <property type="match status" value="1"/>
</dbReference>
<reference evidence="8" key="1">
    <citation type="submission" date="2022-03" db="EMBL/GenBank/DDBJ databases">
        <authorList>
            <person name="Martin C."/>
        </authorList>
    </citation>
    <scope>NUCLEOTIDE SEQUENCE</scope>
</reference>
<keyword evidence="9" id="KW-1185">Reference proteome</keyword>
<dbReference type="Pfam" id="PF00081">
    <property type="entry name" value="Sod_Fe_N"/>
    <property type="match status" value="1"/>
</dbReference>
<name>A0A8J1XRU9_OWEFU</name>
<gene>
    <name evidence="8" type="ORF">OFUS_LOCUS15287</name>
</gene>
<comment type="function">
    <text evidence="1">Destroys superoxide anion radicals which are normally produced within the cells and which are toxic to biological systems.</text>
</comment>
<evidence type="ECO:0000313" key="8">
    <source>
        <dbReference type="EMBL" id="CAH1790024.1"/>
    </source>
</evidence>
<accession>A0A8J1XRU9</accession>
<dbReference type="EMBL" id="CAIIXF020000007">
    <property type="protein sequence ID" value="CAH1790024.1"/>
    <property type="molecule type" value="Genomic_DNA"/>
</dbReference>
<dbReference type="PANTHER" id="PTHR43595">
    <property type="entry name" value="37S RIBOSOMAL PROTEIN S26, MITOCHONDRIAL"/>
    <property type="match status" value="1"/>
</dbReference>
<dbReference type="PANTHER" id="PTHR43595:SF2">
    <property type="entry name" value="SMALL RIBOSOMAL SUBUNIT PROTEIN MS42"/>
    <property type="match status" value="1"/>
</dbReference>
<dbReference type="GO" id="GO:0004784">
    <property type="term" value="F:superoxide dismutase activity"/>
    <property type="evidence" value="ECO:0007669"/>
    <property type="project" value="UniProtKB-EC"/>
</dbReference>
<keyword evidence="6" id="KW-0464">Manganese</keyword>
<evidence type="ECO:0000256" key="2">
    <source>
        <dbReference type="ARBA" id="ARBA00008714"/>
    </source>
</evidence>
<protein>
    <recommendedName>
        <fullName evidence="3">superoxide dismutase</fullName>
        <ecNumber evidence="3">1.15.1.1</ecNumber>
    </recommendedName>
</protein>
<evidence type="ECO:0000256" key="6">
    <source>
        <dbReference type="ARBA" id="ARBA00023211"/>
    </source>
</evidence>
<keyword evidence="4" id="KW-0479">Metal-binding</keyword>
<dbReference type="Pfam" id="PF02777">
    <property type="entry name" value="Sod_Fe_C"/>
    <property type="match status" value="1"/>
</dbReference>